<dbReference type="EMBL" id="MU251258">
    <property type="protein sequence ID" value="KAG9253187.1"/>
    <property type="molecule type" value="Genomic_DNA"/>
</dbReference>
<dbReference type="GeneID" id="70293186"/>
<dbReference type="Proteomes" id="UP000887229">
    <property type="component" value="Unassembled WGS sequence"/>
</dbReference>
<sequence>MPIGARRRRLVIIAPVLPLATLDPHSHVQLSNRPPGSPTVKGPSTCAPASSLPLLTTNYRRAHSLRHFAATEIPDTSASVVLEYLPPAVDDISPPLHCYRASRRLPELYRLLTEQ</sequence>
<proteinExistence type="predicted"/>
<evidence type="ECO:0000313" key="3">
    <source>
        <dbReference type="Proteomes" id="UP000887229"/>
    </source>
</evidence>
<dbReference type="RefSeq" id="XP_046117111.1">
    <property type="nucleotide sequence ID" value="XM_046262283.1"/>
</dbReference>
<evidence type="ECO:0000313" key="2">
    <source>
        <dbReference type="EMBL" id="KAG9253187.1"/>
    </source>
</evidence>
<reference evidence="2" key="1">
    <citation type="journal article" date="2021" name="IMA Fungus">
        <title>Genomic characterization of three marine fungi, including Emericellopsis atlantica sp. nov. with signatures of a generalist lifestyle and marine biomass degradation.</title>
        <authorList>
            <person name="Hagestad O.C."/>
            <person name="Hou L."/>
            <person name="Andersen J.H."/>
            <person name="Hansen E.H."/>
            <person name="Altermark B."/>
            <person name="Li C."/>
            <person name="Kuhnert E."/>
            <person name="Cox R.J."/>
            <person name="Crous P.W."/>
            <person name="Spatafora J.W."/>
            <person name="Lail K."/>
            <person name="Amirebrahimi M."/>
            <person name="Lipzen A."/>
            <person name="Pangilinan J."/>
            <person name="Andreopoulos W."/>
            <person name="Hayes R.D."/>
            <person name="Ng V."/>
            <person name="Grigoriev I.V."/>
            <person name="Jackson S.A."/>
            <person name="Sutton T.D.S."/>
            <person name="Dobson A.D.W."/>
            <person name="Rama T."/>
        </authorList>
    </citation>
    <scope>NUCLEOTIDE SEQUENCE</scope>
    <source>
        <strain evidence="2">TS7</strain>
    </source>
</reference>
<protein>
    <submittedName>
        <fullName evidence="2">Uncharacterized protein</fullName>
    </submittedName>
</protein>
<name>A0A9P7ZK68_9HYPO</name>
<feature type="region of interest" description="Disordered" evidence="1">
    <location>
        <begin position="27"/>
        <end position="47"/>
    </location>
</feature>
<evidence type="ECO:0000256" key="1">
    <source>
        <dbReference type="SAM" id="MobiDB-lite"/>
    </source>
</evidence>
<comment type="caution">
    <text evidence="2">The sequence shown here is derived from an EMBL/GenBank/DDBJ whole genome shotgun (WGS) entry which is preliminary data.</text>
</comment>
<organism evidence="2 3">
    <name type="scientific">Emericellopsis atlantica</name>
    <dbReference type="NCBI Taxonomy" id="2614577"/>
    <lineage>
        <taxon>Eukaryota</taxon>
        <taxon>Fungi</taxon>
        <taxon>Dikarya</taxon>
        <taxon>Ascomycota</taxon>
        <taxon>Pezizomycotina</taxon>
        <taxon>Sordariomycetes</taxon>
        <taxon>Hypocreomycetidae</taxon>
        <taxon>Hypocreales</taxon>
        <taxon>Bionectriaceae</taxon>
        <taxon>Emericellopsis</taxon>
    </lineage>
</organism>
<accession>A0A9P7ZK68</accession>
<dbReference type="AlphaFoldDB" id="A0A9P7ZK68"/>
<keyword evidence="3" id="KW-1185">Reference proteome</keyword>
<gene>
    <name evidence="2" type="ORF">F5Z01DRAFT_637448</name>
</gene>